<name>A0A6J6FJR8_9ZZZZ</name>
<dbReference type="AlphaFoldDB" id="A0A6J6FJR8"/>
<accession>A0A6J6FJR8</accession>
<gene>
    <name evidence="2" type="ORF">UFOPK1493_03567</name>
</gene>
<dbReference type="GO" id="GO:0006635">
    <property type="term" value="P:fatty acid beta-oxidation"/>
    <property type="evidence" value="ECO:0007669"/>
    <property type="project" value="TreeGrafter"/>
</dbReference>
<dbReference type="GO" id="GO:0016829">
    <property type="term" value="F:lyase activity"/>
    <property type="evidence" value="ECO:0007669"/>
    <property type="project" value="UniProtKB-KW"/>
</dbReference>
<dbReference type="InterPro" id="IPR001753">
    <property type="entry name" value="Enoyl-CoA_hydra/iso"/>
</dbReference>
<keyword evidence="1" id="KW-0456">Lyase</keyword>
<dbReference type="InterPro" id="IPR014748">
    <property type="entry name" value="Enoyl-CoA_hydra_C"/>
</dbReference>
<dbReference type="Pfam" id="PF00378">
    <property type="entry name" value="ECH_1"/>
    <property type="match status" value="1"/>
</dbReference>
<dbReference type="PANTHER" id="PTHR11941:SF133">
    <property type="entry name" value="1,2-EPOXYPHENYLACETYL-COA ISOMERASE"/>
    <property type="match status" value="1"/>
</dbReference>
<evidence type="ECO:0000313" key="2">
    <source>
        <dbReference type="EMBL" id="CAB4587969.1"/>
    </source>
</evidence>
<evidence type="ECO:0000256" key="1">
    <source>
        <dbReference type="ARBA" id="ARBA00023239"/>
    </source>
</evidence>
<dbReference type="CDD" id="cd06558">
    <property type="entry name" value="crotonase-like"/>
    <property type="match status" value="1"/>
</dbReference>
<dbReference type="Gene3D" id="3.90.226.10">
    <property type="entry name" value="2-enoyl-CoA Hydratase, Chain A, domain 1"/>
    <property type="match status" value="1"/>
</dbReference>
<dbReference type="PANTHER" id="PTHR11941">
    <property type="entry name" value="ENOYL-COA HYDRATASE-RELATED"/>
    <property type="match status" value="1"/>
</dbReference>
<organism evidence="2">
    <name type="scientific">freshwater metagenome</name>
    <dbReference type="NCBI Taxonomy" id="449393"/>
    <lineage>
        <taxon>unclassified sequences</taxon>
        <taxon>metagenomes</taxon>
        <taxon>ecological metagenomes</taxon>
    </lineage>
</organism>
<sequence>MSDRDPTVRWEVDGHVATLFLHRPHRHNAWTGRMHREYLAALAALDGDPSVRAIVITGTPPAFCVGGDSEALAGHAARGAYDSGLDEATHGELARPGRGVRHEWDADFACHFALGTPLIAAVNGACAGVGLALALFCDLRYGAATAKCTTAAPKLGLPAEYGMSWQLPRLVGVTRATDLLLTGRVFTPAETEGWGLWNGVGADGDETLEMARRTAHHLATQVGPTALRVTKRQIHDDVLRADPAAAIDEAQRLLAEAMTTAEYREGVAALREKRPPRF</sequence>
<dbReference type="InterPro" id="IPR029045">
    <property type="entry name" value="ClpP/crotonase-like_dom_sf"/>
</dbReference>
<dbReference type="EMBL" id="CAEZSR010000206">
    <property type="protein sequence ID" value="CAB4587969.1"/>
    <property type="molecule type" value="Genomic_DNA"/>
</dbReference>
<reference evidence="2" key="1">
    <citation type="submission" date="2020-05" db="EMBL/GenBank/DDBJ databases">
        <authorList>
            <person name="Chiriac C."/>
            <person name="Salcher M."/>
            <person name="Ghai R."/>
            <person name="Kavagutti S V."/>
        </authorList>
    </citation>
    <scope>NUCLEOTIDE SEQUENCE</scope>
</reference>
<protein>
    <submittedName>
        <fullName evidence="2">Unannotated protein</fullName>
    </submittedName>
</protein>
<proteinExistence type="predicted"/>
<dbReference type="Gene3D" id="1.10.12.10">
    <property type="entry name" value="Lyase 2-enoyl-coa Hydratase, Chain A, domain 2"/>
    <property type="match status" value="1"/>
</dbReference>
<dbReference type="SUPFAM" id="SSF52096">
    <property type="entry name" value="ClpP/crotonase"/>
    <property type="match status" value="1"/>
</dbReference>